<dbReference type="HAMAP" id="MF_00201">
    <property type="entry name" value="RecO"/>
    <property type="match status" value="1"/>
</dbReference>
<dbReference type="GO" id="GO:0043590">
    <property type="term" value="C:bacterial nucleoid"/>
    <property type="evidence" value="ECO:0007669"/>
    <property type="project" value="TreeGrafter"/>
</dbReference>
<name>A0A413R5J7_9FIRM</name>
<evidence type="ECO:0000256" key="4">
    <source>
        <dbReference type="ARBA" id="ARBA00023172"/>
    </source>
</evidence>
<dbReference type="InterPro" id="IPR042242">
    <property type="entry name" value="RecO_C"/>
</dbReference>
<keyword evidence="4 7" id="KW-0233">DNA recombination</keyword>
<comment type="caution">
    <text evidence="9">The sequence shown here is derived from an EMBL/GenBank/DDBJ whole genome shotgun (WGS) entry which is preliminary data.</text>
</comment>
<keyword evidence="10" id="KW-1185">Reference proteome</keyword>
<dbReference type="SUPFAM" id="SSF57863">
    <property type="entry name" value="ArfGap/RecO-like zinc finger"/>
    <property type="match status" value="1"/>
</dbReference>
<dbReference type="RefSeq" id="WP_117971351.1">
    <property type="nucleotide sequence ID" value="NZ_CAUBDO010000016.1"/>
</dbReference>
<dbReference type="Pfam" id="PF02565">
    <property type="entry name" value="RecO_C"/>
    <property type="match status" value="1"/>
</dbReference>
<evidence type="ECO:0000256" key="3">
    <source>
        <dbReference type="ARBA" id="ARBA00022763"/>
    </source>
</evidence>
<dbReference type="GO" id="GO:0006302">
    <property type="term" value="P:double-strand break repair"/>
    <property type="evidence" value="ECO:0007669"/>
    <property type="project" value="TreeGrafter"/>
</dbReference>
<evidence type="ECO:0000256" key="2">
    <source>
        <dbReference type="ARBA" id="ARBA00021310"/>
    </source>
</evidence>
<sequence>MIETVTVIGMVISSMAISEYDKRLVLLTKKFGKITAFARGARKTTSQFLAGSQPMAFGEFTLYRGRNAYTVTSMKISDYFSSDMKDIDSMYMGMYFLELADYYGREGIEAGETLKLLYMSMKALSKNMLKKELIRCIFELRILVINGEYPNVFTCGNCGEKENLDYFDEKNNTMICSNCHGKVSEKNIIDNSTIYALQYIVTSPITRLFSFDVTDKVLEQMKGIINKYIKKHIDRKFNSLEFLEI</sequence>
<dbReference type="NCBIfam" id="TIGR00613">
    <property type="entry name" value="reco"/>
    <property type="match status" value="1"/>
</dbReference>
<feature type="domain" description="DNA replication/recombination mediator RecO N-terminal" evidence="8">
    <location>
        <begin position="4"/>
        <end position="80"/>
    </location>
</feature>
<dbReference type="PANTHER" id="PTHR33991">
    <property type="entry name" value="DNA REPAIR PROTEIN RECO"/>
    <property type="match status" value="1"/>
</dbReference>
<dbReference type="InterPro" id="IPR022572">
    <property type="entry name" value="DNA_rep/recomb_RecO_N"/>
</dbReference>
<evidence type="ECO:0000259" key="8">
    <source>
        <dbReference type="Pfam" id="PF11967"/>
    </source>
</evidence>
<dbReference type="AlphaFoldDB" id="A0A413R5J7"/>
<dbReference type="PANTHER" id="PTHR33991:SF1">
    <property type="entry name" value="DNA REPAIR PROTEIN RECO"/>
    <property type="match status" value="1"/>
</dbReference>
<reference evidence="9 10" key="1">
    <citation type="submission" date="2018-08" db="EMBL/GenBank/DDBJ databases">
        <title>A genome reference for cultivated species of the human gut microbiota.</title>
        <authorList>
            <person name="Zou Y."/>
            <person name="Xue W."/>
            <person name="Luo G."/>
        </authorList>
    </citation>
    <scope>NUCLEOTIDE SEQUENCE [LARGE SCALE GENOMIC DNA]</scope>
    <source>
        <strain evidence="9 10">AM44-11BH</strain>
    </source>
</reference>
<keyword evidence="3 7" id="KW-0227">DNA damage</keyword>
<evidence type="ECO:0000256" key="6">
    <source>
        <dbReference type="ARBA" id="ARBA00033409"/>
    </source>
</evidence>
<evidence type="ECO:0000313" key="9">
    <source>
        <dbReference type="EMBL" id="RHA17094.1"/>
    </source>
</evidence>
<dbReference type="InterPro" id="IPR003717">
    <property type="entry name" value="RecO"/>
</dbReference>
<keyword evidence="5 7" id="KW-0234">DNA repair</keyword>
<dbReference type="Gene3D" id="1.20.1440.120">
    <property type="entry name" value="Recombination protein O, C-terminal domain"/>
    <property type="match status" value="1"/>
</dbReference>
<dbReference type="Pfam" id="PF11967">
    <property type="entry name" value="RecO_N"/>
    <property type="match status" value="1"/>
</dbReference>
<organism evidence="9 10">
    <name type="scientific">Eubacterium ventriosum</name>
    <dbReference type="NCBI Taxonomy" id="39496"/>
    <lineage>
        <taxon>Bacteria</taxon>
        <taxon>Bacillati</taxon>
        <taxon>Bacillota</taxon>
        <taxon>Clostridia</taxon>
        <taxon>Eubacteriales</taxon>
        <taxon>Eubacteriaceae</taxon>
        <taxon>Eubacterium</taxon>
    </lineage>
</organism>
<dbReference type="Gene3D" id="2.40.50.140">
    <property type="entry name" value="Nucleic acid-binding proteins"/>
    <property type="match status" value="1"/>
</dbReference>
<evidence type="ECO:0000313" key="10">
    <source>
        <dbReference type="Proteomes" id="UP000284779"/>
    </source>
</evidence>
<dbReference type="SUPFAM" id="SSF50249">
    <property type="entry name" value="Nucleic acid-binding proteins"/>
    <property type="match status" value="1"/>
</dbReference>
<dbReference type="Proteomes" id="UP000284779">
    <property type="component" value="Unassembled WGS sequence"/>
</dbReference>
<dbReference type="GO" id="GO:0006310">
    <property type="term" value="P:DNA recombination"/>
    <property type="evidence" value="ECO:0007669"/>
    <property type="project" value="UniProtKB-UniRule"/>
</dbReference>
<comment type="function">
    <text evidence="7">Involved in DNA repair and RecF pathway recombination.</text>
</comment>
<accession>A0A413R5J7</accession>
<evidence type="ECO:0000256" key="5">
    <source>
        <dbReference type="ARBA" id="ARBA00023204"/>
    </source>
</evidence>
<dbReference type="EMBL" id="QSFD01000011">
    <property type="protein sequence ID" value="RHA17094.1"/>
    <property type="molecule type" value="Genomic_DNA"/>
</dbReference>
<protein>
    <recommendedName>
        <fullName evidence="2 7">DNA repair protein RecO</fullName>
    </recommendedName>
    <alternativeName>
        <fullName evidence="6 7">Recombination protein O</fullName>
    </alternativeName>
</protein>
<proteinExistence type="inferred from homology"/>
<gene>
    <name evidence="7 9" type="primary">recO</name>
    <name evidence="9" type="ORF">DW944_10370</name>
</gene>
<dbReference type="InterPro" id="IPR012340">
    <property type="entry name" value="NA-bd_OB-fold"/>
</dbReference>
<evidence type="ECO:0000256" key="1">
    <source>
        <dbReference type="ARBA" id="ARBA00007452"/>
    </source>
</evidence>
<dbReference type="InterPro" id="IPR037278">
    <property type="entry name" value="ARFGAP/RecO"/>
</dbReference>
<evidence type="ECO:0000256" key="7">
    <source>
        <dbReference type="HAMAP-Rule" id="MF_00201"/>
    </source>
</evidence>
<comment type="similarity">
    <text evidence="1 7">Belongs to the RecO family.</text>
</comment>